<comment type="similarity">
    <text evidence="2">Belongs to the GST superfamily. Mu family.</text>
</comment>
<reference evidence="8" key="1">
    <citation type="submission" date="2021-06" db="EMBL/GenBank/DDBJ databases">
        <authorList>
            <person name="Hodson N. C."/>
            <person name="Mongue J. A."/>
            <person name="Jaron S. K."/>
        </authorList>
    </citation>
    <scope>NUCLEOTIDE SEQUENCE</scope>
</reference>
<evidence type="ECO:0000313" key="9">
    <source>
        <dbReference type="Proteomes" id="UP000708208"/>
    </source>
</evidence>
<gene>
    <name evidence="8" type="ORF">AFUS01_LOCUS69</name>
</gene>
<organism evidence="8 9">
    <name type="scientific">Allacma fusca</name>
    <dbReference type="NCBI Taxonomy" id="39272"/>
    <lineage>
        <taxon>Eukaryota</taxon>
        <taxon>Metazoa</taxon>
        <taxon>Ecdysozoa</taxon>
        <taxon>Arthropoda</taxon>
        <taxon>Hexapoda</taxon>
        <taxon>Collembola</taxon>
        <taxon>Symphypleona</taxon>
        <taxon>Sminthuridae</taxon>
        <taxon>Allacma</taxon>
    </lineage>
</organism>
<feature type="domain" description="GST N-terminal" evidence="6">
    <location>
        <begin position="2"/>
        <end position="89"/>
    </location>
</feature>
<comment type="catalytic activity">
    <reaction evidence="5">
        <text>RX + glutathione = an S-substituted glutathione + a halide anion + H(+)</text>
        <dbReference type="Rhea" id="RHEA:16437"/>
        <dbReference type="ChEBI" id="CHEBI:15378"/>
        <dbReference type="ChEBI" id="CHEBI:16042"/>
        <dbReference type="ChEBI" id="CHEBI:17792"/>
        <dbReference type="ChEBI" id="CHEBI:57925"/>
        <dbReference type="ChEBI" id="CHEBI:90779"/>
        <dbReference type="EC" id="2.5.1.18"/>
    </reaction>
</comment>
<accession>A0A8J2NI59</accession>
<evidence type="ECO:0000256" key="4">
    <source>
        <dbReference type="ARBA" id="ARBA00022679"/>
    </source>
</evidence>
<comment type="function">
    <text evidence="1">Conjugation of reduced glutathione to a wide number of exogenous and endogenous hydrophobic electrophiles.</text>
</comment>
<evidence type="ECO:0000313" key="8">
    <source>
        <dbReference type="EMBL" id="CAG7629875.1"/>
    </source>
</evidence>
<keyword evidence="9" id="KW-1185">Reference proteome</keyword>
<dbReference type="InterPro" id="IPR004045">
    <property type="entry name" value="Glutathione_S-Trfase_N"/>
</dbReference>
<evidence type="ECO:0000259" key="6">
    <source>
        <dbReference type="PROSITE" id="PS50404"/>
    </source>
</evidence>
<dbReference type="PANTHER" id="PTHR11571:SF222">
    <property type="entry name" value="GLUTATHIONE TRANSFERASE"/>
    <property type="match status" value="1"/>
</dbReference>
<dbReference type="AlphaFoldDB" id="A0A8J2NI59"/>
<dbReference type="InterPro" id="IPR004046">
    <property type="entry name" value="GST_C"/>
</dbReference>
<dbReference type="Proteomes" id="UP000708208">
    <property type="component" value="Unassembled WGS sequence"/>
</dbReference>
<dbReference type="GO" id="GO:0004364">
    <property type="term" value="F:glutathione transferase activity"/>
    <property type="evidence" value="ECO:0007669"/>
    <property type="project" value="UniProtKB-EC"/>
</dbReference>
<proteinExistence type="inferred from homology"/>
<dbReference type="Pfam" id="PF14497">
    <property type="entry name" value="GST_C_3"/>
    <property type="match status" value="1"/>
</dbReference>
<name>A0A8J2NI59_9HEXA</name>
<evidence type="ECO:0000256" key="2">
    <source>
        <dbReference type="ARBA" id="ARBA00005861"/>
    </source>
</evidence>
<dbReference type="OrthoDB" id="4951845at2759"/>
<dbReference type="CDD" id="cd03075">
    <property type="entry name" value="GST_N_Mu"/>
    <property type="match status" value="1"/>
</dbReference>
<evidence type="ECO:0000256" key="1">
    <source>
        <dbReference type="ARBA" id="ARBA00003701"/>
    </source>
</evidence>
<evidence type="ECO:0000259" key="7">
    <source>
        <dbReference type="PROSITE" id="PS50405"/>
    </source>
</evidence>
<dbReference type="PROSITE" id="PS50404">
    <property type="entry name" value="GST_NTER"/>
    <property type="match status" value="1"/>
</dbReference>
<protein>
    <recommendedName>
        <fullName evidence="3">glutathione transferase</fullName>
        <ecNumber evidence="3">2.5.1.18</ecNumber>
    </recommendedName>
</protein>
<keyword evidence="4" id="KW-0808">Transferase</keyword>
<dbReference type="PROSITE" id="PS50405">
    <property type="entry name" value="GST_CTER"/>
    <property type="match status" value="1"/>
</dbReference>
<dbReference type="SFLD" id="SFLDS00019">
    <property type="entry name" value="Glutathione_Transferase_(cytos"/>
    <property type="match status" value="1"/>
</dbReference>
<feature type="domain" description="GST C-terminal" evidence="7">
    <location>
        <begin position="93"/>
        <end position="212"/>
    </location>
</feature>
<evidence type="ECO:0000256" key="5">
    <source>
        <dbReference type="ARBA" id="ARBA00047960"/>
    </source>
</evidence>
<dbReference type="Pfam" id="PF02798">
    <property type="entry name" value="GST_N"/>
    <property type="match status" value="1"/>
</dbReference>
<dbReference type="EC" id="2.5.1.18" evidence="3"/>
<dbReference type="InterPro" id="IPR050213">
    <property type="entry name" value="GST_superfamily"/>
</dbReference>
<dbReference type="InterPro" id="IPR010987">
    <property type="entry name" value="Glutathione-S-Trfase_C-like"/>
</dbReference>
<dbReference type="PANTHER" id="PTHR11571">
    <property type="entry name" value="GLUTATHIONE S-TRANSFERASE"/>
    <property type="match status" value="1"/>
</dbReference>
<dbReference type="GO" id="GO:0006749">
    <property type="term" value="P:glutathione metabolic process"/>
    <property type="evidence" value="ECO:0007669"/>
    <property type="project" value="TreeGrafter"/>
</dbReference>
<evidence type="ECO:0000256" key="3">
    <source>
        <dbReference type="ARBA" id="ARBA00012452"/>
    </source>
</evidence>
<comment type="caution">
    <text evidence="8">The sequence shown here is derived from an EMBL/GenBank/DDBJ whole genome shotgun (WGS) entry which is preliminary data.</text>
</comment>
<dbReference type="InterPro" id="IPR040079">
    <property type="entry name" value="Glutathione_S-Trfase"/>
</dbReference>
<dbReference type="EMBL" id="CAJVCH010000005">
    <property type="protein sequence ID" value="CAG7629875.1"/>
    <property type="molecule type" value="Genomic_DNA"/>
</dbReference>
<sequence length="219" mass="25251">MTTPTLGYWDIRGLAQHIRLLLEYLDVKYEDKRYPYGPGPTYDTKSWLAEKFELGLAFPNIPYFVDDKVKLTESRGILKYIARTRGPQLVPSDAVTLAVADEIEGVGADLQRTLIDVTYGRTTYEAVKETVELKLKYVNNFLYGRQYVAGNQLTYVDFFLYEILFQYGRFGETVKNDVLKPHQNINNYVRTFESLPKLKGFIQSTSKNVVYSPHATILY</sequence>